<accession>A0A0M3JK28</accession>
<dbReference type="WBParaSite" id="ASIM_0000800001-mRNA-1">
    <property type="protein sequence ID" value="ASIM_0000800001-mRNA-1"/>
    <property type="gene ID" value="ASIM_0000800001"/>
</dbReference>
<evidence type="ECO:0000313" key="2">
    <source>
        <dbReference type="Proteomes" id="UP000267096"/>
    </source>
</evidence>
<evidence type="ECO:0000313" key="1">
    <source>
        <dbReference type="EMBL" id="VDK29986.1"/>
    </source>
</evidence>
<organism evidence="3">
    <name type="scientific">Anisakis simplex</name>
    <name type="common">Herring worm</name>
    <dbReference type="NCBI Taxonomy" id="6269"/>
    <lineage>
        <taxon>Eukaryota</taxon>
        <taxon>Metazoa</taxon>
        <taxon>Ecdysozoa</taxon>
        <taxon>Nematoda</taxon>
        <taxon>Chromadorea</taxon>
        <taxon>Rhabditida</taxon>
        <taxon>Spirurina</taxon>
        <taxon>Ascaridomorpha</taxon>
        <taxon>Ascaridoidea</taxon>
        <taxon>Anisakidae</taxon>
        <taxon>Anisakis</taxon>
        <taxon>Anisakis simplex complex</taxon>
    </lineage>
</organism>
<dbReference type="AlphaFoldDB" id="A0A0M3JK28"/>
<protein>
    <submittedName>
        <fullName evidence="1 3">Uncharacterized protein</fullName>
    </submittedName>
</protein>
<keyword evidence="2" id="KW-1185">Reference proteome</keyword>
<proteinExistence type="predicted"/>
<dbReference type="Proteomes" id="UP000267096">
    <property type="component" value="Unassembled WGS sequence"/>
</dbReference>
<evidence type="ECO:0000313" key="3">
    <source>
        <dbReference type="WBParaSite" id="ASIM_0000800001-mRNA-1"/>
    </source>
</evidence>
<reference evidence="1 2" key="2">
    <citation type="submission" date="2018-11" db="EMBL/GenBank/DDBJ databases">
        <authorList>
            <consortium name="Pathogen Informatics"/>
        </authorList>
    </citation>
    <scope>NUCLEOTIDE SEQUENCE [LARGE SCALE GENOMIC DNA]</scope>
</reference>
<name>A0A0M3JK28_ANISI</name>
<gene>
    <name evidence="1" type="ORF">ASIM_LOCUS7755</name>
</gene>
<dbReference type="EMBL" id="UYRR01019472">
    <property type="protein sequence ID" value="VDK29986.1"/>
    <property type="molecule type" value="Genomic_DNA"/>
</dbReference>
<reference evidence="3" key="1">
    <citation type="submission" date="2017-02" db="UniProtKB">
        <authorList>
            <consortium name="WormBaseParasite"/>
        </authorList>
    </citation>
    <scope>IDENTIFICATION</scope>
</reference>
<sequence>MGEAGSKGAVLELSQLLFKVGQMFSWFGHFRMMSSDSDGYGFWIVPS</sequence>